<dbReference type="Proteomes" id="UP000070549">
    <property type="component" value="Unassembled WGS sequence"/>
</dbReference>
<accession>A0A133VGD6</accession>
<proteinExistence type="predicted"/>
<protein>
    <submittedName>
        <fullName evidence="1">Uncharacterized protein</fullName>
    </submittedName>
</protein>
<gene>
    <name evidence="1" type="ORF">AKJ49_00585</name>
</gene>
<evidence type="ECO:0000313" key="2">
    <source>
        <dbReference type="Proteomes" id="UP000070549"/>
    </source>
</evidence>
<dbReference type="AlphaFoldDB" id="A0A133VGD6"/>
<name>A0A133VGD6_9EURY</name>
<reference evidence="1 2" key="1">
    <citation type="journal article" date="2016" name="Sci. Rep.">
        <title>Metabolic traits of an uncultured archaeal lineage -MSBL1- from brine pools of the Red Sea.</title>
        <authorList>
            <person name="Mwirichia R."/>
            <person name="Alam I."/>
            <person name="Rashid M."/>
            <person name="Vinu M."/>
            <person name="Ba-Alawi W."/>
            <person name="Anthony Kamau A."/>
            <person name="Kamanda Ngugi D."/>
            <person name="Goker M."/>
            <person name="Klenk H.P."/>
            <person name="Bajic V."/>
            <person name="Stingl U."/>
        </authorList>
    </citation>
    <scope>NUCLEOTIDE SEQUENCE [LARGE SCALE GENOMIC DNA]</scope>
    <source>
        <strain evidence="1">SCGC-AAA382A03</strain>
    </source>
</reference>
<keyword evidence="2" id="KW-1185">Reference proteome</keyword>
<evidence type="ECO:0000313" key="1">
    <source>
        <dbReference type="EMBL" id="KXB05502.1"/>
    </source>
</evidence>
<organism evidence="1 2">
    <name type="scientific">candidate division MSBL1 archaeon SCGC-AAA382A03</name>
    <dbReference type="NCBI Taxonomy" id="1698278"/>
    <lineage>
        <taxon>Archaea</taxon>
        <taxon>Methanobacteriati</taxon>
        <taxon>Methanobacteriota</taxon>
        <taxon>candidate division MSBL1</taxon>
    </lineage>
</organism>
<sequence length="117" mass="13487">MENEEGAEGGRQDIDTFLSNCIQNVYGDLMEVLTTRVKRKIIEDLNRIGKEEKADRAEVTRKLLSNAITEWKLKKGLEKISNSEWTIRKAADFAGFPYYQMLEEMKKHDVLVHQGSP</sequence>
<dbReference type="EMBL" id="LHYC01000011">
    <property type="protein sequence ID" value="KXB05502.1"/>
    <property type="molecule type" value="Genomic_DNA"/>
</dbReference>
<comment type="caution">
    <text evidence="1">The sequence shown here is derived from an EMBL/GenBank/DDBJ whole genome shotgun (WGS) entry which is preliminary data.</text>
</comment>